<reference evidence="1 2" key="1">
    <citation type="submission" date="2020-08" db="EMBL/GenBank/DDBJ databases">
        <title>Plant Genome Project.</title>
        <authorList>
            <person name="Zhang R.-G."/>
        </authorList>
    </citation>
    <scope>NUCLEOTIDE SEQUENCE [LARGE SCALE GENOMIC DNA]</scope>
    <source>
        <strain evidence="1">WSP0</strain>
        <tissue evidence="1">Leaf</tissue>
    </source>
</reference>
<dbReference type="PANTHER" id="PTHR13318:SF106">
    <property type="entry name" value="F-BOX_LRR-REPEAT PROTEIN 2"/>
    <property type="match status" value="1"/>
</dbReference>
<sequence length="326" mass="36372">MAKKGCKDLPDECWELIFNKLHRRHHSLLESLSLSCKRFLSLTNALRTHLTIVDPRVHPVSTLLNRFPNLNSIHLSCSCDGDTFDQCSFTPHLTLEPLDLQRMTIEVAAANLNLDSLSFSGTQPHLESLRVLGSRMKNLKVLMSSQLRTLRDLELLAIADSMPCLEDLDISYPGITEEGIADFLKSGSKIRKLSIVGCGGIKNIGNGFELSDLEILGAARSGINDEGLVVIGNRCRRLLHLNLDGCLGVTTIGLKEILTNCERLREINLTRCLNVCTETIDWMIFSRPSLRKINLSYSCLPSEESQRKLFLHHGCLVMSDESAEES</sequence>
<comment type="caution">
    <text evidence="1">The sequence shown here is derived from an EMBL/GenBank/DDBJ whole genome shotgun (WGS) entry which is preliminary data.</text>
</comment>
<dbReference type="GO" id="GO:0031146">
    <property type="term" value="P:SCF-dependent proteasomal ubiquitin-dependent protein catabolic process"/>
    <property type="evidence" value="ECO:0007669"/>
    <property type="project" value="TreeGrafter"/>
</dbReference>
<dbReference type="EMBL" id="JACTNZ010000006">
    <property type="protein sequence ID" value="KAG5545044.1"/>
    <property type="molecule type" value="Genomic_DNA"/>
</dbReference>
<gene>
    <name evidence="1" type="ORF">RHGRI_017494</name>
</gene>
<dbReference type="SUPFAM" id="SSF52047">
    <property type="entry name" value="RNI-like"/>
    <property type="match status" value="1"/>
</dbReference>
<dbReference type="Proteomes" id="UP000823749">
    <property type="component" value="Chromosome 6"/>
</dbReference>
<organism evidence="1 2">
    <name type="scientific">Rhododendron griersonianum</name>
    <dbReference type="NCBI Taxonomy" id="479676"/>
    <lineage>
        <taxon>Eukaryota</taxon>
        <taxon>Viridiplantae</taxon>
        <taxon>Streptophyta</taxon>
        <taxon>Embryophyta</taxon>
        <taxon>Tracheophyta</taxon>
        <taxon>Spermatophyta</taxon>
        <taxon>Magnoliopsida</taxon>
        <taxon>eudicotyledons</taxon>
        <taxon>Gunneridae</taxon>
        <taxon>Pentapetalae</taxon>
        <taxon>asterids</taxon>
        <taxon>Ericales</taxon>
        <taxon>Ericaceae</taxon>
        <taxon>Ericoideae</taxon>
        <taxon>Rhodoreae</taxon>
        <taxon>Rhododendron</taxon>
    </lineage>
</organism>
<dbReference type="PANTHER" id="PTHR13318">
    <property type="entry name" value="PARTNER OF PAIRED, ISOFORM B-RELATED"/>
    <property type="match status" value="1"/>
</dbReference>
<evidence type="ECO:0000313" key="2">
    <source>
        <dbReference type="Proteomes" id="UP000823749"/>
    </source>
</evidence>
<dbReference type="AlphaFoldDB" id="A0AAV6JY00"/>
<proteinExistence type="predicted"/>
<dbReference type="Gene3D" id="3.80.10.10">
    <property type="entry name" value="Ribonuclease Inhibitor"/>
    <property type="match status" value="1"/>
</dbReference>
<evidence type="ECO:0000313" key="1">
    <source>
        <dbReference type="EMBL" id="KAG5545044.1"/>
    </source>
</evidence>
<keyword evidence="2" id="KW-1185">Reference proteome</keyword>
<accession>A0AAV6JY00</accession>
<evidence type="ECO:0008006" key="3">
    <source>
        <dbReference type="Google" id="ProtNLM"/>
    </source>
</evidence>
<name>A0AAV6JY00_9ERIC</name>
<dbReference type="InterPro" id="IPR032675">
    <property type="entry name" value="LRR_dom_sf"/>
</dbReference>
<protein>
    <recommendedName>
        <fullName evidence="3">RNI-like superfamily protein</fullName>
    </recommendedName>
</protein>
<dbReference type="GO" id="GO:0019005">
    <property type="term" value="C:SCF ubiquitin ligase complex"/>
    <property type="evidence" value="ECO:0007669"/>
    <property type="project" value="TreeGrafter"/>
</dbReference>